<dbReference type="EMBL" id="QUAJ01000019">
    <property type="protein sequence ID" value="REI40510.1"/>
    <property type="molecule type" value="Genomic_DNA"/>
</dbReference>
<gene>
    <name evidence="1" type="ORF">DYH56_10870</name>
</gene>
<name>A0ABX9KG00_9FUSO</name>
<sequence length="63" mass="7751">MKVSRTVWMRGKDGDNFKVLPIHIKGKGLEFRVNPWKYKTNLFEFRVCRKADSIWELFWKYKK</sequence>
<evidence type="ECO:0000313" key="2">
    <source>
        <dbReference type="Proteomes" id="UP000263486"/>
    </source>
</evidence>
<accession>A0ABX9KG00</accession>
<reference evidence="1 2" key="1">
    <citation type="submission" date="2018-08" db="EMBL/GenBank/DDBJ databases">
        <title>Draft genome sequence of Psychrilyobacter sp. strain SD5 isolated from Black Sea water.</title>
        <authorList>
            <person name="Yadav S."/>
            <person name="Villanueva L."/>
            <person name="Damste J.S.S."/>
        </authorList>
    </citation>
    <scope>NUCLEOTIDE SEQUENCE [LARGE SCALE GENOMIC DNA]</scope>
    <source>
        <strain evidence="1 2">SD5</strain>
    </source>
</reference>
<evidence type="ECO:0000313" key="1">
    <source>
        <dbReference type="EMBL" id="REI40510.1"/>
    </source>
</evidence>
<comment type="caution">
    <text evidence="1">The sequence shown here is derived from an EMBL/GenBank/DDBJ whole genome shotgun (WGS) entry which is preliminary data.</text>
</comment>
<keyword evidence="2" id="KW-1185">Reference proteome</keyword>
<proteinExistence type="predicted"/>
<protein>
    <submittedName>
        <fullName evidence="1">Uncharacterized protein</fullName>
    </submittedName>
</protein>
<dbReference type="Proteomes" id="UP000263486">
    <property type="component" value="Unassembled WGS sequence"/>
</dbReference>
<organism evidence="1 2">
    <name type="scientific">Psychrilyobacter piezotolerans</name>
    <dbReference type="NCBI Taxonomy" id="2293438"/>
    <lineage>
        <taxon>Bacteria</taxon>
        <taxon>Fusobacteriati</taxon>
        <taxon>Fusobacteriota</taxon>
        <taxon>Fusobacteriia</taxon>
        <taxon>Fusobacteriales</taxon>
        <taxon>Fusobacteriaceae</taxon>
        <taxon>Psychrilyobacter</taxon>
    </lineage>
</organism>